<dbReference type="PRINTS" id="PR00259">
    <property type="entry name" value="TMFOUR"/>
</dbReference>
<keyword evidence="9" id="KW-1185">Reference proteome</keyword>
<dbReference type="InterPro" id="IPR018499">
    <property type="entry name" value="Tetraspanin/Peripherin"/>
</dbReference>
<dbReference type="WBParaSite" id="ECPE_0001426401-mRNA-1">
    <property type="protein sequence ID" value="ECPE_0001426401-mRNA-1"/>
    <property type="gene ID" value="ECPE_0001426401"/>
</dbReference>
<protein>
    <recommendedName>
        <fullName evidence="7">Tetraspanin</fullName>
    </recommendedName>
</protein>
<keyword evidence="5 7" id="KW-0472">Membrane</keyword>
<dbReference type="SUPFAM" id="SSF48652">
    <property type="entry name" value="Tetraspanin"/>
    <property type="match status" value="1"/>
</dbReference>
<evidence type="ECO:0000256" key="7">
    <source>
        <dbReference type="RuleBase" id="RU361218"/>
    </source>
</evidence>
<dbReference type="PIRSF" id="PIRSF002419">
    <property type="entry name" value="Tetraspanin"/>
    <property type="match status" value="1"/>
</dbReference>
<keyword evidence="4 7" id="KW-1133">Transmembrane helix</keyword>
<dbReference type="Gene3D" id="1.10.1450.10">
    <property type="entry name" value="Tetraspanin"/>
    <property type="match status" value="1"/>
</dbReference>
<gene>
    <name evidence="8" type="ORF">ECPE_LOCUS14224</name>
</gene>
<comment type="subcellular location">
    <subcellularLocation>
        <location evidence="1 7">Membrane</location>
        <topology evidence="1 7">Multi-pass membrane protein</topology>
    </subcellularLocation>
</comment>
<feature type="disulfide bond" evidence="6">
    <location>
        <begin position="134"/>
        <end position="165"/>
    </location>
</feature>
<evidence type="ECO:0000256" key="2">
    <source>
        <dbReference type="ARBA" id="ARBA00006840"/>
    </source>
</evidence>
<organism evidence="10">
    <name type="scientific">Echinostoma caproni</name>
    <dbReference type="NCBI Taxonomy" id="27848"/>
    <lineage>
        <taxon>Eukaryota</taxon>
        <taxon>Metazoa</taxon>
        <taxon>Spiralia</taxon>
        <taxon>Lophotrochozoa</taxon>
        <taxon>Platyhelminthes</taxon>
        <taxon>Trematoda</taxon>
        <taxon>Digenea</taxon>
        <taxon>Plagiorchiida</taxon>
        <taxon>Echinostomata</taxon>
        <taxon>Echinostomatoidea</taxon>
        <taxon>Echinostomatidae</taxon>
        <taxon>Echinostoma</taxon>
    </lineage>
</organism>
<dbReference type="EMBL" id="UZAN01057025">
    <property type="protein sequence ID" value="VDP91496.1"/>
    <property type="molecule type" value="Genomic_DNA"/>
</dbReference>
<feature type="transmembrane region" description="Helical" evidence="7">
    <location>
        <begin position="177"/>
        <end position="201"/>
    </location>
</feature>
<evidence type="ECO:0000256" key="6">
    <source>
        <dbReference type="PIRSR" id="PIRSR002419-1"/>
    </source>
</evidence>
<accession>A0A183B4T9</accession>
<reference evidence="8 9" key="2">
    <citation type="submission" date="2018-11" db="EMBL/GenBank/DDBJ databases">
        <authorList>
            <consortium name="Pathogen Informatics"/>
        </authorList>
    </citation>
    <scope>NUCLEOTIDE SEQUENCE [LARGE SCALE GENOMIC DNA]</scope>
    <source>
        <strain evidence="8 9">Egypt</strain>
    </source>
</reference>
<feature type="transmembrane region" description="Helical" evidence="7">
    <location>
        <begin position="50"/>
        <end position="72"/>
    </location>
</feature>
<evidence type="ECO:0000256" key="1">
    <source>
        <dbReference type="ARBA" id="ARBA00004141"/>
    </source>
</evidence>
<dbReference type="OrthoDB" id="10033535at2759"/>
<evidence type="ECO:0000313" key="8">
    <source>
        <dbReference type="EMBL" id="VDP91496.1"/>
    </source>
</evidence>
<dbReference type="PANTHER" id="PTHR19282">
    <property type="entry name" value="TETRASPANIN"/>
    <property type="match status" value="1"/>
</dbReference>
<evidence type="ECO:0000256" key="3">
    <source>
        <dbReference type="ARBA" id="ARBA00022692"/>
    </source>
</evidence>
<dbReference type="AlphaFoldDB" id="A0A183B4T9"/>
<dbReference type="Proteomes" id="UP000272942">
    <property type="component" value="Unassembled WGS sequence"/>
</dbReference>
<evidence type="ECO:0000313" key="9">
    <source>
        <dbReference type="Proteomes" id="UP000272942"/>
    </source>
</evidence>
<dbReference type="Pfam" id="PF00335">
    <property type="entry name" value="Tetraspanin"/>
    <property type="match status" value="1"/>
</dbReference>
<proteinExistence type="inferred from homology"/>
<keyword evidence="3 7" id="KW-0812">Transmembrane</keyword>
<evidence type="ECO:0000256" key="5">
    <source>
        <dbReference type="ARBA" id="ARBA00023136"/>
    </source>
</evidence>
<reference evidence="10" key="1">
    <citation type="submission" date="2016-06" db="UniProtKB">
        <authorList>
            <consortium name="WormBaseParasite"/>
        </authorList>
    </citation>
    <scope>IDENTIFICATION</scope>
</reference>
<dbReference type="GO" id="GO:0005886">
    <property type="term" value="C:plasma membrane"/>
    <property type="evidence" value="ECO:0007669"/>
    <property type="project" value="TreeGrafter"/>
</dbReference>
<evidence type="ECO:0000256" key="4">
    <source>
        <dbReference type="ARBA" id="ARBA00022989"/>
    </source>
</evidence>
<evidence type="ECO:0000313" key="10">
    <source>
        <dbReference type="WBParaSite" id="ECPE_0001426401-mRNA-1"/>
    </source>
</evidence>
<name>A0A183B4T9_9TREM</name>
<sequence>MAGLSLGMKCLKCSVFVLKIICLLCALLLIGVGAYVQVKFSAYEPKLHKFVAILVLGGVILLVSFLGCFGVIRENVCTLHMYGTLLAFLLIGEVVMPVLIDSKIKQVLLEYVQRYHQAEEIAKSIDLIQQKFCCYGDEGPLDYQRYASPPDSCKSSLMIPYSKGCTEAFGQFSKSSLVIMACVSFGVCFIQLLSTIITFCLGKHIRDYEGV</sequence>
<comment type="similarity">
    <text evidence="2 7">Belongs to the tetraspanin (TM4SF) family.</text>
</comment>
<feature type="transmembrane region" description="Helical" evidence="7">
    <location>
        <begin position="79"/>
        <end position="100"/>
    </location>
</feature>
<dbReference type="CDD" id="cd03127">
    <property type="entry name" value="tetraspanin_LEL"/>
    <property type="match status" value="1"/>
</dbReference>
<dbReference type="InterPro" id="IPR008952">
    <property type="entry name" value="Tetraspanin_EC2_sf"/>
</dbReference>
<dbReference type="InterPro" id="IPR000301">
    <property type="entry name" value="Tetraspanin_animals"/>
</dbReference>
<dbReference type="PANTHER" id="PTHR19282:SF519">
    <property type="entry name" value="TETRASPANIN"/>
    <property type="match status" value="1"/>
</dbReference>
<keyword evidence="6" id="KW-1015">Disulfide bond</keyword>
<feature type="transmembrane region" description="Helical" evidence="7">
    <location>
        <begin position="16"/>
        <end position="38"/>
    </location>
</feature>